<name>A0AAQ4DWZ4_AMBAM</name>
<accession>A0AAQ4DWZ4</accession>
<proteinExistence type="predicted"/>
<evidence type="ECO:0000256" key="1">
    <source>
        <dbReference type="SAM" id="MobiDB-lite"/>
    </source>
</evidence>
<feature type="compositionally biased region" description="Basic and acidic residues" evidence="1">
    <location>
        <begin position="99"/>
        <end position="115"/>
    </location>
</feature>
<dbReference type="AlphaFoldDB" id="A0AAQ4DWZ4"/>
<comment type="caution">
    <text evidence="2">The sequence shown here is derived from an EMBL/GenBank/DDBJ whole genome shotgun (WGS) entry which is preliminary data.</text>
</comment>
<feature type="region of interest" description="Disordered" evidence="1">
    <location>
        <begin position="82"/>
        <end position="135"/>
    </location>
</feature>
<evidence type="ECO:0000313" key="3">
    <source>
        <dbReference type="Proteomes" id="UP001321473"/>
    </source>
</evidence>
<sequence length="135" mass="14443">MQGQTLLQETANIQQRHGLPATCVVLPCVASVACHSEKEAQAQGSCCAAVCATTPQLIRAACCVIGGCTRCQCGQQRQLDSGKKFSPRKAAAAVPQVQLHHESHEQHEEPPDDAHYWAPSQVGPLLDGPHVMEQP</sequence>
<evidence type="ECO:0000313" key="2">
    <source>
        <dbReference type="EMBL" id="KAK8766984.1"/>
    </source>
</evidence>
<protein>
    <submittedName>
        <fullName evidence="2">Uncharacterized protein</fullName>
    </submittedName>
</protein>
<reference evidence="2 3" key="1">
    <citation type="journal article" date="2023" name="Arcadia Sci">
        <title>De novo assembly of a long-read Amblyomma americanum tick genome.</title>
        <authorList>
            <person name="Chou S."/>
            <person name="Poskanzer K.E."/>
            <person name="Rollins M."/>
            <person name="Thuy-Boun P.S."/>
        </authorList>
    </citation>
    <scope>NUCLEOTIDE SEQUENCE [LARGE SCALE GENOMIC DNA]</scope>
    <source>
        <strain evidence="2">F_SG_1</strain>
        <tissue evidence="2">Salivary glands</tissue>
    </source>
</reference>
<dbReference type="EMBL" id="JARKHS020025841">
    <property type="protein sequence ID" value="KAK8766984.1"/>
    <property type="molecule type" value="Genomic_DNA"/>
</dbReference>
<dbReference type="Proteomes" id="UP001321473">
    <property type="component" value="Unassembled WGS sequence"/>
</dbReference>
<organism evidence="2 3">
    <name type="scientific">Amblyomma americanum</name>
    <name type="common">Lone star tick</name>
    <dbReference type="NCBI Taxonomy" id="6943"/>
    <lineage>
        <taxon>Eukaryota</taxon>
        <taxon>Metazoa</taxon>
        <taxon>Ecdysozoa</taxon>
        <taxon>Arthropoda</taxon>
        <taxon>Chelicerata</taxon>
        <taxon>Arachnida</taxon>
        <taxon>Acari</taxon>
        <taxon>Parasitiformes</taxon>
        <taxon>Ixodida</taxon>
        <taxon>Ixodoidea</taxon>
        <taxon>Ixodidae</taxon>
        <taxon>Amblyomminae</taxon>
        <taxon>Amblyomma</taxon>
    </lineage>
</organism>
<gene>
    <name evidence="2" type="ORF">V5799_006238</name>
</gene>
<keyword evidence="3" id="KW-1185">Reference proteome</keyword>